<dbReference type="AlphaFoldDB" id="A0AAW0TLY8"/>
<evidence type="ECO:0000256" key="1">
    <source>
        <dbReference type="SAM" id="MobiDB-lite"/>
    </source>
</evidence>
<reference evidence="2 3" key="1">
    <citation type="submission" date="2023-03" db="EMBL/GenBank/DDBJ databases">
        <title>High-quality genome of Scylla paramamosain provides insights in environmental adaptation.</title>
        <authorList>
            <person name="Zhang L."/>
        </authorList>
    </citation>
    <scope>NUCLEOTIDE SEQUENCE [LARGE SCALE GENOMIC DNA]</scope>
    <source>
        <strain evidence="2">LZ_2023a</strain>
        <tissue evidence="2">Muscle</tissue>
    </source>
</reference>
<dbReference type="Proteomes" id="UP001487740">
    <property type="component" value="Unassembled WGS sequence"/>
</dbReference>
<evidence type="ECO:0000313" key="3">
    <source>
        <dbReference type="Proteomes" id="UP001487740"/>
    </source>
</evidence>
<keyword evidence="3" id="KW-1185">Reference proteome</keyword>
<feature type="region of interest" description="Disordered" evidence="1">
    <location>
        <begin position="75"/>
        <end position="172"/>
    </location>
</feature>
<evidence type="ECO:0000313" key="2">
    <source>
        <dbReference type="EMBL" id="KAK8388098.1"/>
    </source>
</evidence>
<feature type="compositionally biased region" description="Basic and acidic residues" evidence="1">
    <location>
        <begin position="101"/>
        <end position="116"/>
    </location>
</feature>
<accession>A0AAW0TLY8</accession>
<proteinExistence type="predicted"/>
<feature type="compositionally biased region" description="Basic and acidic residues" evidence="1">
    <location>
        <begin position="82"/>
        <end position="93"/>
    </location>
</feature>
<sequence>MAAGVRARNQKSSHLSQGELLKCPIVLCPEFGCNRDCKSEAHISCICKRELKIPVIKLAYVKAQREKTGSIGALMISSQDIPESKRQEAATERQRRRVAKEKRLEKAQVERKKADDWSQADSEFNDFPMADPSAEQENDDFVPNPENNDSKPSRHKIQNRKDISNIALATPH</sequence>
<comment type="caution">
    <text evidence="2">The sequence shown here is derived from an EMBL/GenBank/DDBJ whole genome shotgun (WGS) entry which is preliminary data.</text>
</comment>
<dbReference type="EMBL" id="JARAKH010000029">
    <property type="protein sequence ID" value="KAK8388098.1"/>
    <property type="molecule type" value="Genomic_DNA"/>
</dbReference>
<name>A0AAW0TLY8_SCYPA</name>
<gene>
    <name evidence="2" type="ORF">O3P69_020175</name>
</gene>
<organism evidence="2 3">
    <name type="scientific">Scylla paramamosain</name>
    <name type="common">Mud crab</name>
    <dbReference type="NCBI Taxonomy" id="85552"/>
    <lineage>
        <taxon>Eukaryota</taxon>
        <taxon>Metazoa</taxon>
        <taxon>Ecdysozoa</taxon>
        <taxon>Arthropoda</taxon>
        <taxon>Crustacea</taxon>
        <taxon>Multicrustacea</taxon>
        <taxon>Malacostraca</taxon>
        <taxon>Eumalacostraca</taxon>
        <taxon>Eucarida</taxon>
        <taxon>Decapoda</taxon>
        <taxon>Pleocyemata</taxon>
        <taxon>Brachyura</taxon>
        <taxon>Eubrachyura</taxon>
        <taxon>Portunoidea</taxon>
        <taxon>Portunidae</taxon>
        <taxon>Portuninae</taxon>
        <taxon>Scylla</taxon>
    </lineage>
</organism>
<protein>
    <submittedName>
        <fullName evidence="2">Uncharacterized protein</fullName>
    </submittedName>
</protein>